<dbReference type="EMBL" id="CP155447">
    <property type="protein sequence ID" value="XBH02038.1"/>
    <property type="molecule type" value="Genomic_DNA"/>
</dbReference>
<gene>
    <name evidence="2" type="ORF">V5E97_27425</name>
</gene>
<evidence type="ECO:0000313" key="2">
    <source>
        <dbReference type="EMBL" id="XBH02038.1"/>
    </source>
</evidence>
<sequence>MTHLAIALSELTTAALWQAVKRGTPHPANVDTPHQSMDRLSLSCENRHDDPKEDLDHLSLTSEEHRTDSDDDRWM</sequence>
<protein>
    <submittedName>
        <fullName evidence="2">Uncharacterized protein</fullName>
    </submittedName>
</protein>
<feature type="region of interest" description="Disordered" evidence="1">
    <location>
        <begin position="44"/>
        <end position="75"/>
    </location>
</feature>
<dbReference type="RefSeq" id="WP_406694781.1">
    <property type="nucleotide sequence ID" value="NZ_CP155447.1"/>
</dbReference>
<feature type="compositionally biased region" description="Basic and acidic residues" evidence="1">
    <location>
        <begin position="45"/>
        <end position="75"/>
    </location>
</feature>
<organism evidence="2">
    <name type="scientific">Singulisphaera sp. Ch08</name>
    <dbReference type="NCBI Taxonomy" id="3120278"/>
    <lineage>
        <taxon>Bacteria</taxon>
        <taxon>Pseudomonadati</taxon>
        <taxon>Planctomycetota</taxon>
        <taxon>Planctomycetia</taxon>
        <taxon>Isosphaerales</taxon>
        <taxon>Isosphaeraceae</taxon>
        <taxon>Singulisphaera</taxon>
    </lineage>
</organism>
<dbReference type="AlphaFoldDB" id="A0AAU7CA81"/>
<proteinExistence type="predicted"/>
<reference evidence="2" key="1">
    <citation type="submission" date="2024-05" db="EMBL/GenBank/DDBJ databases">
        <title>Planctomycetes of the genus Singulisphaera possess chitinolytic capabilities.</title>
        <authorList>
            <person name="Ivanova A."/>
        </authorList>
    </citation>
    <scope>NUCLEOTIDE SEQUENCE</scope>
    <source>
        <strain evidence="2">Ch08T</strain>
    </source>
</reference>
<name>A0AAU7CA81_9BACT</name>
<accession>A0AAU7CA81</accession>
<evidence type="ECO:0000256" key="1">
    <source>
        <dbReference type="SAM" id="MobiDB-lite"/>
    </source>
</evidence>